<keyword evidence="4 5" id="KW-0067">ATP-binding</keyword>
<comment type="similarity">
    <text evidence="5">Belongs to the thiamine kinase family.</text>
</comment>
<sequence>MPFCTDPALERLITQQFPAARAAGSFLPLDGLSGLSVQLCLEGIPLLARRAAGKTLMPGVNRQREYRLLRKLNASGLTPGVYGRNAEWLLLGWQPGVELLPAQWDKWLERLVNELVRLHRQPLTGYPVRLLPLLMEYWQRSVPSRRQIHWLRALKRCQQQREPRPLRCGVLHMDIHCGNLIADNSRLRLIDWEYAGDGDVALELAAIVSGNELDKQQRQRLIGCYAAQQQFDYDTLQRQVDRWLPWLDLLATSWYELRWQQSGEHHFKTLAATGWQRISSGKR</sequence>
<keyword evidence="3 5" id="KW-0418">Kinase</keyword>
<dbReference type="Proteomes" id="UP000480164">
    <property type="component" value="Unassembled WGS sequence"/>
</dbReference>
<comment type="caution">
    <text evidence="7">The sequence shown here is derived from an EMBL/GenBank/DDBJ whole genome shotgun (WGS) entry which is preliminary data.</text>
</comment>
<comment type="function">
    <text evidence="5">Catalyzes the phosphorylation of thiamine to thiamine phosphate.</text>
</comment>
<comment type="pathway">
    <text evidence="5">Cofactor biosynthesis; thiamine diphosphate biosynthesis; thiamine phosphate from thiamine: step 1/1.</text>
</comment>
<name>A0ABW9R5M8_9GAMM</name>
<accession>A0ABW9R5M8</accession>
<protein>
    <recommendedName>
        <fullName evidence="5">Thiamine kinase</fullName>
        <ecNumber evidence="5">2.7.1.89</ecNumber>
    </recommendedName>
</protein>
<proteinExistence type="inferred from homology"/>
<evidence type="ECO:0000313" key="8">
    <source>
        <dbReference type="Proteomes" id="UP000480164"/>
    </source>
</evidence>
<dbReference type="InterPro" id="IPR002575">
    <property type="entry name" value="Aminoglycoside_PTrfase"/>
</dbReference>
<dbReference type="GO" id="GO:0019165">
    <property type="term" value="F:thiamine kinase activity"/>
    <property type="evidence" value="ECO:0007669"/>
    <property type="project" value="UniProtKB-EC"/>
</dbReference>
<dbReference type="InterPro" id="IPR014093">
    <property type="entry name" value="Thiamine_kinase"/>
</dbReference>
<evidence type="ECO:0000256" key="1">
    <source>
        <dbReference type="ARBA" id="ARBA00022679"/>
    </source>
</evidence>
<keyword evidence="1 5" id="KW-0808">Transferase</keyword>
<gene>
    <name evidence="5 7" type="primary">thiK</name>
    <name evidence="7" type="ORF">GK011_00485</name>
</gene>
<dbReference type="HAMAP" id="MF_01604">
    <property type="entry name" value="Thiamine_kinase"/>
    <property type="match status" value="1"/>
</dbReference>
<evidence type="ECO:0000256" key="5">
    <source>
        <dbReference type="HAMAP-Rule" id="MF_01604"/>
    </source>
</evidence>
<evidence type="ECO:0000313" key="7">
    <source>
        <dbReference type="EMBL" id="MTD25427.1"/>
    </source>
</evidence>
<evidence type="ECO:0000259" key="6">
    <source>
        <dbReference type="Pfam" id="PF01636"/>
    </source>
</evidence>
<keyword evidence="2 5" id="KW-0547">Nucleotide-binding</keyword>
<evidence type="ECO:0000256" key="4">
    <source>
        <dbReference type="ARBA" id="ARBA00022840"/>
    </source>
</evidence>
<dbReference type="EMBL" id="WLZX01000001">
    <property type="protein sequence ID" value="MTD25427.1"/>
    <property type="molecule type" value="Genomic_DNA"/>
</dbReference>
<organism evidence="7 8">
    <name type="scientific">Erwinia sorbitola</name>
    <dbReference type="NCBI Taxonomy" id="2681984"/>
    <lineage>
        <taxon>Bacteria</taxon>
        <taxon>Pseudomonadati</taxon>
        <taxon>Pseudomonadota</taxon>
        <taxon>Gammaproteobacteria</taxon>
        <taxon>Enterobacterales</taxon>
        <taxon>Erwiniaceae</taxon>
        <taxon>Erwinia</taxon>
    </lineage>
</organism>
<evidence type="ECO:0000256" key="3">
    <source>
        <dbReference type="ARBA" id="ARBA00022777"/>
    </source>
</evidence>
<dbReference type="InterPro" id="IPR011009">
    <property type="entry name" value="Kinase-like_dom_sf"/>
</dbReference>
<comment type="catalytic activity">
    <reaction evidence="5">
        <text>thiamine + ATP = thiamine phosphate + ADP + H(+)</text>
        <dbReference type="Rhea" id="RHEA:12012"/>
        <dbReference type="ChEBI" id="CHEBI:15378"/>
        <dbReference type="ChEBI" id="CHEBI:18385"/>
        <dbReference type="ChEBI" id="CHEBI:30616"/>
        <dbReference type="ChEBI" id="CHEBI:37575"/>
        <dbReference type="ChEBI" id="CHEBI:456216"/>
        <dbReference type="EC" id="2.7.1.89"/>
    </reaction>
</comment>
<feature type="domain" description="Aminoglycoside phosphotransferase" evidence="6">
    <location>
        <begin position="62"/>
        <end position="236"/>
    </location>
</feature>
<dbReference type="Gene3D" id="3.90.1200.10">
    <property type="match status" value="1"/>
</dbReference>
<dbReference type="EC" id="2.7.1.89" evidence="5"/>
<reference evidence="7 8" key="1">
    <citation type="submission" date="2019-11" db="EMBL/GenBank/DDBJ databases">
        <title>Erwinia sp. nov., isolated from feces of birds in Tibet plateau of China.</title>
        <authorList>
            <person name="Ge Y."/>
        </authorList>
    </citation>
    <scope>NUCLEOTIDE SEQUENCE [LARGE SCALE GENOMIC DNA]</scope>
    <source>
        <strain evidence="7 8">J316</strain>
    </source>
</reference>
<dbReference type="Pfam" id="PF01636">
    <property type="entry name" value="APH"/>
    <property type="match status" value="1"/>
</dbReference>
<keyword evidence="8" id="KW-1185">Reference proteome</keyword>
<dbReference type="SUPFAM" id="SSF56112">
    <property type="entry name" value="Protein kinase-like (PK-like)"/>
    <property type="match status" value="1"/>
</dbReference>
<evidence type="ECO:0000256" key="2">
    <source>
        <dbReference type="ARBA" id="ARBA00022741"/>
    </source>
</evidence>
<dbReference type="NCBIfam" id="NF007620">
    <property type="entry name" value="PRK10271.1"/>
    <property type="match status" value="1"/>
</dbReference>
<dbReference type="RefSeq" id="WP_309550710.1">
    <property type="nucleotide sequence ID" value="NZ_WLZX01000001.1"/>
</dbReference>